<gene>
    <name evidence="2" type="ORF">GSCOC_T00028673001</name>
</gene>
<name>A0A068UM28_COFCA</name>
<dbReference type="Proteomes" id="UP000295252">
    <property type="component" value="Chromosome IV"/>
</dbReference>
<reference evidence="3" key="1">
    <citation type="journal article" date="2014" name="Science">
        <title>The coffee genome provides insight into the convergent evolution of caffeine biosynthesis.</title>
        <authorList>
            <person name="Denoeud F."/>
            <person name="Carretero-Paulet L."/>
            <person name="Dereeper A."/>
            <person name="Droc G."/>
            <person name="Guyot R."/>
            <person name="Pietrella M."/>
            <person name="Zheng C."/>
            <person name="Alberti A."/>
            <person name="Anthony F."/>
            <person name="Aprea G."/>
            <person name="Aury J.M."/>
            <person name="Bento P."/>
            <person name="Bernard M."/>
            <person name="Bocs S."/>
            <person name="Campa C."/>
            <person name="Cenci A."/>
            <person name="Combes M.C."/>
            <person name="Crouzillat D."/>
            <person name="Da Silva C."/>
            <person name="Daddiego L."/>
            <person name="De Bellis F."/>
            <person name="Dussert S."/>
            <person name="Garsmeur O."/>
            <person name="Gayraud T."/>
            <person name="Guignon V."/>
            <person name="Jahn K."/>
            <person name="Jamilloux V."/>
            <person name="Joet T."/>
            <person name="Labadie K."/>
            <person name="Lan T."/>
            <person name="Leclercq J."/>
            <person name="Lepelley M."/>
            <person name="Leroy T."/>
            <person name="Li L.T."/>
            <person name="Librado P."/>
            <person name="Lopez L."/>
            <person name="Munoz A."/>
            <person name="Noel B."/>
            <person name="Pallavicini A."/>
            <person name="Perrotta G."/>
            <person name="Poncet V."/>
            <person name="Pot D."/>
            <person name="Priyono X."/>
            <person name="Rigoreau M."/>
            <person name="Rouard M."/>
            <person name="Rozas J."/>
            <person name="Tranchant-Dubreuil C."/>
            <person name="VanBuren R."/>
            <person name="Zhang Q."/>
            <person name="Andrade A.C."/>
            <person name="Argout X."/>
            <person name="Bertrand B."/>
            <person name="de Kochko A."/>
            <person name="Graziosi G."/>
            <person name="Henry R.J."/>
            <person name="Jayarama X."/>
            <person name="Ming R."/>
            <person name="Nagai C."/>
            <person name="Rounsley S."/>
            <person name="Sankoff D."/>
            <person name="Giuliano G."/>
            <person name="Albert V.A."/>
            <person name="Wincker P."/>
            <person name="Lashermes P."/>
        </authorList>
    </citation>
    <scope>NUCLEOTIDE SEQUENCE [LARGE SCALE GENOMIC DNA]</scope>
    <source>
        <strain evidence="3">cv. DH200-94</strain>
    </source>
</reference>
<accession>A0A068UM28</accession>
<proteinExistence type="predicted"/>
<protein>
    <submittedName>
        <fullName evidence="2">Uncharacterized protein</fullName>
    </submittedName>
</protein>
<evidence type="ECO:0000313" key="2">
    <source>
        <dbReference type="EMBL" id="CDP09347.1"/>
    </source>
</evidence>
<keyword evidence="1" id="KW-0472">Membrane</keyword>
<keyword evidence="1" id="KW-0812">Transmembrane</keyword>
<keyword evidence="1" id="KW-1133">Transmembrane helix</keyword>
<feature type="transmembrane region" description="Helical" evidence="1">
    <location>
        <begin position="21"/>
        <end position="41"/>
    </location>
</feature>
<organism evidence="2 3">
    <name type="scientific">Coffea canephora</name>
    <name type="common">Robusta coffee</name>
    <dbReference type="NCBI Taxonomy" id="49390"/>
    <lineage>
        <taxon>Eukaryota</taxon>
        <taxon>Viridiplantae</taxon>
        <taxon>Streptophyta</taxon>
        <taxon>Embryophyta</taxon>
        <taxon>Tracheophyta</taxon>
        <taxon>Spermatophyta</taxon>
        <taxon>Magnoliopsida</taxon>
        <taxon>eudicotyledons</taxon>
        <taxon>Gunneridae</taxon>
        <taxon>Pentapetalae</taxon>
        <taxon>asterids</taxon>
        <taxon>lamiids</taxon>
        <taxon>Gentianales</taxon>
        <taxon>Rubiaceae</taxon>
        <taxon>Ixoroideae</taxon>
        <taxon>Gardenieae complex</taxon>
        <taxon>Bertiereae - Coffeeae clade</taxon>
        <taxon>Coffeeae</taxon>
        <taxon>Coffea</taxon>
    </lineage>
</organism>
<evidence type="ECO:0000256" key="1">
    <source>
        <dbReference type="SAM" id="Phobius"/>
    </source>
</evidence>
<evidence type="ECO:0000313" key="3">
    <source>
        <dbReference type="Proteomes" id="UP000295252"/>
    </source>
</evidence>
<keyword evidence="3" id="KW-1185">Reference proteome</keyword>
<dbReference type="AlphaFoldDB" id="A0A068UM28"/>
<dbReference type="InParanoid" id="A0A068UM28"/>
<sequence>MMMIIYSLERRKERFLYFLKAFLKMLLTRAMMIVLTLLLLYQHLTCNILFGSQCKHFYLGKTLFG</sequence>
<dbReference type="Gramene" id="CDP09347">
    <property type="protein sequence ID" value="CDP09347"/>
    <property type="gene ID" value="GSCOC_T00028673001"/>
</dbReference>
<dbReference type="EMBL" id="HG739122">
    <property type="protein sequence ID" value="CDP09347.1"/>
    <property type="molecule type" value="Genomic_DNA"/>
</dbReference>